<protein>
    <submittedName>
        <fullName evidence="1">Uncharacterized protein</fullName>
    </submittedName>
</protein>
<gene>
    <name evidence="1" type="ORF">MSG28_001261</name>
</gene>
<organism evidence="1 2">
    <name type="scientific">Choristoneura fumiferana</name>
    <name type="common">Spruce budworm moth</name>
    <name type="synonym">Archips fumiferana</name>
    <dbReference type="NCBI Taxonomy" id="7141"/>
    <lineage>
        <taxon>Eukaryota</taxon>
        <taxon>Metazoa</taxon>
        <taxon>Ecdysozoa</taxon>
        <taxon>Arthropoda</taxon>
        <taxon>Hexapoda</taxon>
        <taxon>Insecta</taxon>
        <taxon>Pterygota</taxon>
        <taxon>Neoptera</taxon>
        <taxon>Endopterygota</taxon>
        <taxon>Lepidoptera</taxon>
        <taxon>Glossata</taxon>
        <taxon>Ditrysia</taxon>
        <taxon>Tortricoidea</taxon>
        <taxon>Tortricidae</taxon>
        <taxon>Tortricinae</taxon>
        <taxon>Choristoneura</taxon>
    </lineage>
</organism>
<evidence type="ECO:0000313" key="1">
    <source>
        <dbReference type="EMBL" id="KAI8431224.1"/>
    </source>
</evidence>
<reference evidence="1 2" key="1">
    <citation type="journal article" date="2022" name="Genome Biol. Evol.">
        <title>The Spruce Budworm Genome: Reconstructing the Evolutionary History of Antifreeze Proteins.</title>
        <authorList>
            <person name="Beliveau C."/>
            <person name="Gagne P."/>
            <person name="Picq S."/>
            <person name="Vernygora O."/>
            <person name="Keeling C.I."/>
            <person name="Pinkney K."/>
            <person name="Doucet D."/>
            <person name="Wen F."/>
            <person name="Johnston J.S."/>
            <person name="Maaroufi H."/>
            <person name="Boyle B."/>
            <person name="Laroche J."/>
            <person name="Dewar K."/>
            <person name="Juretic N."/>
            <person name="Blackburn G."/>
            <person name="Nisole A."/>
            <person name="Brunet B."/>
            <person name="Brandao M."/>
            <person name="Lumley L."/>
            <person name="Duan J."/>
            <person name="Quan G."/>
            <person name="Lucarotti C.J."/>
            <person name="Roe A.D."/>
            <person name="Sperling F.A.H."/>
            <person name="Levesque R.C."/>
            <person name="Cusson M."/>
        </authorList>
    </citation>
    <scope>NUCLEOTIDE SEQUENCE [LARGE SCALE GENOMIC DNA]</scope>
    <source>
        <strain evidence="1">Glfc:IPQL:Cfum</strain>
    </source>
</reference>
<evidence type="ECO:0000313" key="2">
    <source>
        <dbReference type="Proteomes" id="UP001064048"/>
    </source>
</evidence>
<name>A0ACC0K471_CHOFU</name>
<sequence>MNEKCMLNKLPQKDIPFIGREALLKQREEGVRRHYVQLLLTDHEHELDPWSWGGEPIYRDNVHCGQTTTTSYGYTFKKQVCLGFVENLDENGVPQKISNEYVLGGHYEIDIAGIRYAAKVHLHSPNLPTKYPDKERDVYQATRKHAETQQFLGRHYQP</sequence>
<dbReference type="EMBL" id="CM046131">
    <property type="protein sequence ID" value="KAI8431224.1"/>
    <property type="molecule type" value="Genomic_DNA"/>
</dbReference>
<dbReference type="Proteomes" id="UP001064048">
    <property type="component" value="Chromosome Z"/>
</dbReference>
<comment type="caution">
    <text evidence="1">The sequence shown here is derived from an EMBL/GenBank/DDBJ whole genome shotgun (WGS) entry which is preliminary data.</text>
</comment>
<proteinExistence type="predicted"/>
<keyword evidence="2" id="KW-1185">Reference proteome</keyword>
<accession>A0ACC0K471</accession>